<dbReference type="InterPro" id="IPR058675">
    <property type="entry name" value="DUF8054_C"/>
</dbReference>
<dbReference type="Pfam" id="PF26237">
    <property type="entry name" value="DUF8054_C"/>
    <property type="match status" value="1"/>
</dbReference>
<dbReference type="AlphaFoldDB" id="A0A3M0CYI2"/>
<sequence length="275" mass="30546">MSLSERVHHLRQPEYTGENRCVPCTAVNLVIAVVVSGLVAVVSPPIAVLVFVASIAAIYLRGYLVPGTPTLTKRYFPDSVLKLFDKHELPDPPAIEDDADIEAFLLEVDAVEECRNGTDLCLTDEFREAWYDRIETLRERGDEDDSVAVLFDGLDIDSDRVRIQSHGDAYEAYIDDTRVGQWESRAAYLADIAAEEEFRERHSAWPRLGFDERTEILGALRLWLEECPVCEEPVTLGEETVESCCRSIDVIAATCEGCGARVFEAQFSPGAMAAG</sequence>
<dbReference type="GeneID" id="38470763"/>
<keyword evidence="1" id="KW-0472">Membrane</keyword>
<evidence type="ECO:0000259" key="3">
    <source>
        <dbReference type="Pfam" id="PF26237"/>
    </source>
</evidence>
<feature type="domain" description="DUF8054" evidence="4">
    <location>
        <begin position="100"/>
        <end position="222"/>
    </location>
</feature>
<dbReference type="Proteomes" id="UP000282007">
    <property type="component" value="Chromosome"/>
</dbReference>
<feature type="domain" description="DUF8054" evidence="3">
    <location>
        <begin position="225"/>
        <end position="265"/>
    </location>
</feature>
<keyword evidence="8" id="KW-1185">Reference proteome</keyword>
<name>A0A3M0CYI2_9EURY</name>
<proteinExistence type="predicted"/>
<reference evidence="6" key="3">
    <citation type="submission" date="2018-10" db="EMBL/GenBank/DDBJ databases">
        <authorList>
            <person name="Whitman W."/>
            <person name="Huntemann M."/>
            <person name="Clum A."/>
            <person name="Pillay M."/>
            <person name="Palaniappan K."/>
            <person name="Varghese N."/>
            <person name="Mikhailova N."/>
            <person name="Stamatis D."/>
            <person name="Reddy T."/>
            <person name="Daum C."/>
            <person name="Shapiro N."/>
            <person name="Ivanova N."/>
            <person name="Kyrpides N."/>
            <person name="Woyke T."/>
        </authorList>
    </citation>
    <scope>NUCLEOTIDE SEQUENCE</scope>
    <source>
        <strain evidence="6">CGMCC 1.10124</strain>
    </source>
</reference>
<dbReference type="EMBL" id="CP034145">
    <property type="protein sequence ID" value="AZH24896.1"/>
    <property type="molecule type" value="Genomic_DNA"/>
</dbReference>
<evidence type="ECO:0000256" key="1">
    <source>
        <dbReference type="SAM" id="Phobius"/>
    </source>
</evidence>
<feature type="domain" description="DUF8054" evidence="2">
    <location>
        <begin position="8"/>
        <end position="87"/>
    </location>
</feature>
<evidence type="ECO:0000259" key="4">
    <source>
        <dbReference type="Pfam" id="PF26238"/>
    </source>
</evidence>
<dbReference type="OrthoDB" id="292134at2157"/>
<dbReference type="Pfam" id="PF26236">
    <property type="entry name" value="DUF8054_N"/>
    <property type="match status" value="1"/>
</dbReference>
<dbReference type="InterPro" id="IPR058674">
    <property type="entry name" value="DUF8054_N"/>
</dbReference>
<dbReference type="Pfam" id="PF26238">
    <property type="entry name" value="DUF8054_M"/>
    <property type="match status" value="1"/>
</dbReference>
<evidence type="ECO:0000313" key="8">
    <source>
        <dbReference type="Proteomes" id="UP000282007"/>
    </source>
</evidence>
<dbReference type="InterPro" id="IPR058775">
    <property type="entry name" value="DUF8054_M"/>
</dbReference>
<evidence type="ECO:0000259" key="2">
    <source>
        <dbReference type="Pfam" id="PF26236"/>
    </source>
</evidence>
<dbReference type="RefSeq" id="WP_121920940.1">
    <property type="nucleotide sequence ID" value="NZ_CP034145.1"/>
</dbReference>
<reference evidence="6 7" key="1">
    <citation type="journal article" date="2015" name="Stand. Genomic Sci.">
        <title>Genomic Encyclopedia of Bacterial and Archaeal Type Strains, Phase III: the genomes of soil and plant-associated and newly described type strains.</title>
        <authorList>
            <person name="Whitman W.B."/>
            <person name="Woyke T."/>
            <person name="Klenk H.P."/>
            <person name="Zhou Y."/>
            <person name="Lilburn T.G."/>
            <person name="Beck B.J."/>
            <person name="De Vos P."/>
            <person name="Vandamme P."/>
            <person name="Eisen J.A."/>
            <person name="Garrity G."/>
            <person name="Hugenholtz P."/>
            <person name="Kyrpides N.C."/>
        </authorList>
    </citation>
    <scope>NUCLEOTIDE SEQUENCE [LARGE SCALE GENOMIC DNA]</scope>
    <source>
        <strain evidence="6 7">CGMCC 1.10124</strain>
    </source>
</reference>
<evidence type="ECO:0000313" key="5">
    <source>
        <dbReference type="EMBL" id="AZH24896.1"/>
    </source>
</evidence>
<accession>A0A3M0CYI2</accession>
<dbReference type="EMBL" id="REFS01000004">
    <property type="protein sequence ID" value="RMB13894.1"/>
    <property type="molecule type" value="Genomic_DNA"/>
</dbReference>
<feature type="transmembrane region" description="Helical" evidence="1">
    <location>
        <begin position="21"/>
        <end position="40"/>
    </location>
</feature>
<evidence type="ECO:0000313" key="7">
    <source>
        <dbReference type="Proteomes" id="UP000277326"/>
    </source>
</evidence>
<reference evidence="5 8" key="2">
    <citation type="submission" date="2018-07" db="EMBL/GenBank/DDBJ databases">
        <title>Genome sequences of Haloplanus aerogenes JCM 16430T.</title>
        <authorList>
            <person name="Kim Y.B."/>
            <person name="Roh S.W."/>
        </authorList>
    </citation>
    <scope>NUCLEOTIDE SEQUENCE [LARGE SCALE GENOMIC DNA]</scope>
    <source>
        <strain evidence="5 8">JCM 16430</strain>
    </source>
</reference>
<keyword evidence="1" id="KW-0812">Transmembrane</keyword>
<dbReference type="KEGG" id="haer:DU502_05715"/>
<gene>
    <name evidence="6" type="ORF">ATH50_2337</name>
    <name evidence="5" type="ORF">DU502_05715</name>
</gene>
<keyword evidence="1" id="KW-1133">Transmembrane helix</keyword>
<organism evidence="6 7">
    <name type="scientific">Haloplanus aerogenes</name>
    <dbReference type="NCBI Taxonomy" id="660522"/>
    <lineage>
        <taxon>Archaea</taxon>
        <taxon>Methanobacteriati</taxon>
        <taxon>Methanobacteriota</taxon>
        <taxon>Stenosarchaea group</taxon>
        <taxon>Halobacteria</taxon>
        <taxon>Halobacteriales</taxon>
        <taxon>Haloferacaceae</taxon>
        <taxon>Haloplanus</taxon>
    </lineage>
</organism>
<feature type="transmembrane region" description="Helical" evidence="1">
    <location>
        <begin position="46"/>
        <end position="64"/>
    </location>
</feature>
<dbReference type="Proteomes" id="UP000277326">
    <property type="component" value="Unassembled WGS sequence"/>
</dbReference>
<protein>
    <submittedName>
        <fullName evidence="6">Uncharacterized protein</fullName>
    </submittedName>
</protein>
<evidence type="ECO:0000313" key="6">
    <source>
        <dbReference type="EMBL" id="RMB13894.1"/>
    </source>
</evidence>